<dbReference type="PANTHER" id="PTHR23083">
    <property type="entry name" value="TETRATRICOPEPTIDE REPEAT PROTEIN, TPR"/>
    <property type="match status" value="1"/>
</dbReference>
<evidence type="ECO:0000256" key="1">
    <source>
        <dbReference type="ARBA" id="ARBA00002550"/>
    </source>
</evidence>
<feature type="compositionally biased region" description="Basic residues" evidence="4">
    <location>
        <begin position="784"/>
        <end position="795"/>
    </location>
</feature>
<dbReference type="OrthoDB" id="29013at2759"/>
<dbReference type="SMART" id="SM00028">
    <property type="entry name" value="TPR"/>
    <property type="match status" value="5"/>
</dbReference>
<reference evidence="5" key="1">
    <citation type="journal article" date="2020" name="Stud. Mycol.">
        <title>101 Dothideomycetes genomes: a test case for predicting lifestyles and emergence of pathogens.</title>
        <authorList>
            <person name="Haridas S."/>
            <person name="Albert R."/>
            <person name="Binder M."/>
            <person name="Bloem J."/>
            <person name="Labutti K."/>
            <person name="Salamov A."/>
            <person name="Andreopoulos B."/>
            <person name="Baker S."/>
            <person name="Barry K."/>
            <person name="Bills G."/>
            <person name="Bluhm B."/>
            <person name="Cannon C."/>
            <person name="Castanera R."/>
            <person name="Culley D."/>
            <person name="Daum C."/>
            <person name="Ezra D."/>
            <person name="Gonzalez J."/>
            <person name="Henrissat B."/>
            <person name="Kuo A."/>
            <person name="Liang C."/>
            <person name="Lipzen A."/>
            <person name="Lutzoni F."/>
            <person name="Magnuson J."/>
            <person name="Mondo S."/>
            <person name="Nolan M."/>
            <person name="Ohm R."/>
            <person name="Pangilinan J."/>
            <person name="Park H.-J."/>
            <person name="Ramirez L."/>
            <person name="Alfaro M."/>
            <person name="Sun H."/>
            <person name="Tritt A."/>
            <person name="Yoshinaga Y."/>
            <person name="Zwiers L.-H."/>
            <person name="Turgeon B."/>
            <person name="Goodwin S."/>
            <person name="Spatafora J."/>
            <person name="Crous P."/>
            <person name="Grigoriev I."/>
        </authorList>
    </citation>
    <scope>NUCLEOTIDE SEQUENCE</scope>
    <source>
        <strain evidence="5">CBS 116435</strain>
    </source>
</reference>
<dbReference type="InterPro" id="IPR019734">
    <property type="entry name" value="TPR_rpt"/>
</dbReference>
<dbReference type="AlphaFoldDB" id="A0A9P4Q581"/>
<evidence type="ECO:0000256" key="2">
    <source>
        <dbReference type="ARBA" id="ARBA00038251"/>
    </source>
</evidence>
<feature type="region of interest" description="Disordered" evidence="4">
    <location>
        <begin position="683"/>
        <end position="832"/>
    </location>
</feature>
<protein>
    <submittedName>
        <fullName evidence="5">TPR-like protein</fullName>
    </submittedName>
</protein>
<evidence type="ECO:0000313" key="6">
    <source>
        <dbReference type="Proteomes" id="UP000799441"/>
    </source>
</evidence>
<dbReference type="SUPFAM" id="SSF48452">
    <property type="entry name" value="TPR-like"/>
    <property type="match status" value="2"/>
</dbReference>
<dbReference type="EMBL" id="MU003821">
    <property type="protein sequence ID" value="KAF2718671.1"/>
    <property type="molecule type" value="Genomic_DNA"/>
</dbReference>
<feature type="region of interest" description="Disordered" evidence="4">
    <location>
        <begin position="863"/>
        <end position="900"/>
    </location>
</feature>
<dbReference type="Proteomes" id="UP000799441">
    <property type="component" value="Unassembled WGS sequence"/>
</dbReference>
<organism evidence="5 6">
    <name type="scientific">Polychaeton citri CBS 116435</name>
    <dbReference type="NCBI Taxonomy" id="1314669"/>
    <lineage>
        <taxon>Eukaryota</taxon>
        <taxon>Fungi</taxon>
        <taxon>Dikarya</taxon>
        <taxon>Ascomycota</taxon>
        <taxon>Pezizomycotina</taxon>
        <taxon>Dothideomycetes</taxon>
        <taxon>Dothideomycetidae</taxon>
        <taxon>Capnodiales</taxon>
        <taxon>Capnodiaceae</taxon>
        <taxon>Polychaeton</taxon>
    </lineage>
</organism>
<name>A0A9P4Q581_9PEZI</name>
<dbReference type="Pfam" id="PF14559">
    <property type="entry name" value="TPR_19"/>
    <property type="match status" value="1"/>
</dbReference>
<sequence length="1166" mass="127866">MSAPNAEKGARYLASLDQVLCNGSWSEVPELARKVDKHAPDRKCLTLTARSEAKVVSASHRPASASSNTSTSIHGLNELVQPLEDAVKANESIHEDDAFVARVCLASIYLLQGAHDTALKLLPPLYAQKRINNTGPGPLGWLEVAETRAVYIRAACLEAQREHEEARKLYTSFVSRAPGSRTPELRRWTERILGLACTSLDSQVEGKSELNIHNLSNALRAFRAWGDFWQRAKSVNSNMNGGVIDIPRRKVWRAYYELLSRVLTMALVYTPGKDSTSDLLTLPSYLSGEQLQTARQQQFAETRKVEATYESLLLNETQFPKASQSNTEVEVFCAQAFHNFNTFCGPTFSASDLGVDGKEGVGRNLLDLLYRSATKTFHSTAILRFLFETHSWLGEFELAMNAFTSYCEIVSKAKARAEKTGKHELGFDDDDTAVRAAANAVSVLCQYGDRDQAEEGMKVCENISTWLGLKRLSSSTSLQTNGTTDEQPSSTSTESRLTSSSLSLAYRAIAIGNAQYARLTYKPEDRSRLQDNAVELLQKALAQDPSDVETSYTLAFVQIERRDVAAAVSILKQTLAQAEADEDDAETEIERHQKLLPLWHLLSLCLSSKDEFTAALAICTNTLDSHPTDERDKNAMNAHDKEQLLQMHMTQLNLLELTDGVDAAVSRSNELLGGYATLFGSPEKAKEVTKPPPTTASTLVAPKSRGTLRSIAGSITGRSRSRGNGSSSLPTHRSPVTTSSPESIRTSVETIPRPENTTTTTAANVDGGPIQITVTNERGQAEQHHHRLPFRLRGHHGSDVRSKSVDSRYSHAGADTRRDPSPPPPLPHGSDAVDHAQAIRPAVETSNANAQQDVKQIEHNMTHSSLPLPTGHEKQPPGQDIRLPAPHPVSSRVSPIPQHSKLMQRRHSTSLLSGIWIFIAGLYLRAEAFEDASFAVDEAAKLVDTLELDLSQSEAGLNAMRLFQKGWGGGKSIDHLWAEVWAARGSISLARSLPFEAMAAFEQALLYYPDHPEAMIGMSNLLMDIYEEKLPAEEPKPLLPSQPSASGSSLEILAATMSTVPTSANSEVVVNQNGVLPGSQNLAAQKKPKSDPSPAELNRLACRDRAYMLLSTLTRLGTGWDNSEAWLALARAHELSGELKKAKQALWWVVELEETRPIRDLRDALP</sequence>
<proteinExistence type="inferred from homology"/>
<dbReference type="InterPro" id="IPR051722">
    <property type="entry name" value="Endocytosis_PI4K-reg_protein"/>
</dbReference>
<feature type="region of interest" description="Disordered" evidence="4">
    <location>
        <begin position="476"/>
        <end position="496"/>
    </location>
</feature>
<feature type="compositionally biased region" description="Polar residues" evidence="4">
    <location>
        <begin position="729"/>
        <end position="749"/>
    </location>
</feature>
<gene>
    <name evidence="5" type="ORF">K431DRAFT_126761</name>
</gene>
<dbReference type="InterPro" id="IPR011990">
    <property type="entry name" value="TPR-like_helical_dom_sf"/>
</dbReference>
<comment type="similarity">
    <text evidence="2">Belongs to the YPP1 family.</text>
</comment>
<feature type="compositionally biased region" description="Low complexity" evidence="4">
    <location>
        <begin position="709"/>
        <end position="728"/>
    </location>
</feature>
<keyword evidence="6" id="KW-1185">Reference proteome</keyword>
<feature type="compositionally biased region" description="Polar residues" evidence="4">
    <location>
        <begin position="476"/>
        <end position="488"/>
    </location>
</feature>
<dbReference type="PANTHER" id="PTHR23083:SF464">
    <property type="entry name" value="TETRATRICOPEPTIDE REPEAT DOMAIN 7, ISOFORM A"/>
    <property type="match status" value="1"/>
</dbReference>
<keyword evidence="3" id="KW-0175">Coiled coil</keyword>
<accession>A0A9P4Q581</accession>
<feature type="coiled-coil region" evidence="3">
    <location>
        <begin position="568"/>
        <end position="595"/>
    </location>
</feature>
<evidence type="ECO:0000313" key="5">
    <source>
        <dbReference type="EMBL" id="KAF2718671.1"/>
    </source>
</evidence>
<comment type="caution">
    <text evidence="5">The sequence shown here is derived from an EMBL/GenBank/DDBJ whole genome shotgun (WGS) entry which is preliminary data.</text>
</comment>
<comment type="function">
    <text evidence="1">Involved in endocytosis.</text>
</comment>
<evidence type="ECO:0000256" key="4">
    <source>
        <dbReference type="SAM" id="MobiDB-lite"/>
    </source>
</evidence>
<evidence type="ECO:0000256" key="3">
    <source>
        <dbReference type="SAM" id="Coils"/>
    </source>
</evidence>
<feature type="compositionally biased region" description="Basic and acidic residues" evidence="4">
    <location>
        <begin position="796"/>
        <end position="820"/>
    </location>
</feature>
<dbReference type="Gene3D" id="1.25.40.10">
    <property type="entry name" value="Tetratricopeptide repeat domain"/>
    <property type="match status" value="2"/>
</dbReference>